<keyword evidence="4" id="KW-1185">Reference proteome</keyword>
<evidence type="ECO:0000256" key="2">
    <source>
        <dbReference type="SAM" id="Phobius"/>
    </source>
</evidence>
<keyword evidence="2" id="KW-0472">Membrane</keyword>
<reference evidence="3" key="2">
    <citation type="journal article" date="2022" name="Syst. Appl. Microbiol.">
        <title>Chromohalobacter moromii sp. nov., a moderately halophilic bacterium isolated from lupine-based moromi fermentation.</title>
        <authorList>
            <person name="Lulf R.H."/>
            <person name="Hilgarth M."/>
            <person name="Ehrmann M.A."/>
        </authorList>
    </citation>
    <scope>NUCLEOTIDE SEQUENCE</scope>
    <source>
        <strain evidence="3">TMW 2.2304</strain>
    </source>
</reference>
<dbReference type="RefSeq" id="WP_261536068.1">
    <property type="nucleotide sequence ID" value="NZ_JAHXDE010000004.1"/>
</dbReference>
<reference evidence="3" key="1">
    <citation type="submission" date="2021-07" db="EMBL/GenBank/DDBJ databases">
        <authorList>
            <person name="Luelf R.H."/>
        </authorList>
    </citation>
    <scope>NUCLEOTIDE SEQUENCE</scope>
    <source>
        <strain evidence="3">TMW 2.2304</strain>
    </source>
</reference>
<feature type="transmembrane region" description="Helical" evidence="2">
    <location>
        <begin position="140"/>
        <end position="166"/>
    </location>
</feature>
<evidence type="ECO:0000256" key="1">
    <source>
        <dbReference type="SAM" id="MobiDB-lite"/>
    </source>
</evidence>
<gene>
    <name evidence="3" type="ORF">KZO87_12380</name>
</gene>
<evidence type="ECO:0008006" key="5">
    <source>
        <dbReference type="Google" id="ProtNLM"/>
    </source>
</evidence>
<accession>A0A9X3AY85</accession>
<sequence length="180" mass="19544">MGENSEFQAQFGVKRKEVAATSSATTQFVMKQYPMHQDSDGYQYSIGEFLAPDPSQMNHTEQNLGPNEGSERGSPNPNDGQQGSGGTSMDDLYARVSQLEQDVTEVKVSLARIEGRFDSLDSKISNLDTRFDNVVTWKSAFAGLSVLTLGLLGVIGTVIGVAWWMVQQYLGPLLQASSVG</sequence>
<keyword evidence="2" id="KW-1133">Transmembrane helix</keyword>
<proteinExistence type="predicted"/>
<protein>
    <recommendedName>
        <fullName evidence="5">t-SNARE coiled-coil homology domain-containing protein</fullName>
    </recommendedName>
</protein>
<feature type="region of interest" description="Disordered" evidence="1">
    <location>
        <begin position="1"/>
        <end position="21"/>
    </location>
</feature>
<feature type="compositionally biased region" description="Polar residues" evidence="1">
    <location>
        <begin position="55"/>
        <end position="65"/>
    </location>
</feature>
<evidence type="ECO:0000313" key="3">
    <source>
        <dbReference type="EMBL" id="MCT8506171.1"/>
    </source>
</evidence>
<dbReference type="Gene3D" id="1.20.5.340">
    <property type="match status" value="1"/>
</dbReference>
<evidence type="ECO:0000313" key="4">
    <source>
        <dbReference type="Proteomes" id="UP001145353"/>
    </source>
</evidence>
<organism evidence="3 4">
    <name type="scientific">Chromohalobacter moromii</name>
    <dbReference type="NCBI Taxonomy" id="2860329"/>
    <lineage>
        <taxon>Bacteria</taxon>
        <taxon>Pseudomonadati</taxon>
        <taxon>Pseudomonadota</taxon>
        <taxon>Gammaproteobacteria</taxon>
        <taxon>Oceanospirillales</taxon>
        <taxon>Halomonadaceae</taxon>
        <taxon>Chromohalobacter</taxon>
    </lineage>
</organism>
<feature type="region of interest" description="Disordered" evidence="1">
    <location>
        <begin position="44"/>
        <end position="89"/>
    </location>
</feature>
<dbReference type="EMBL" id="JAHXDE010000004">
    <property type="protein sequence ID" value="MCT8506171.1"/>
    <property type="molecule type" value="Genomic_DNA"/>
</dbReference>
<dbReference type="Proteomes" id="UP001145353">
    <property type="component" value="Unassembled WGS sequence"/>
</dbReference>
<comment type="caution">
    <text evidence="3">The sequence shown here is derived from an EMBL/GenBank/DDBJ whole genome shotgun (WGS) entry which is preliminary data.</text>
</comment>
<dbReference type="AlphaFoldDB" id="A0A9X3AY85"/>
<name>A0A9X3AY85_9GAMM</name>
<keyword evidence="2" id="KW-0812">Transmembrane</keyword>